<proteinExistence type="predicted"/>
<evidence type="ECO:0000313" key="1">
    <source>
        <dbReference type="EMBL" id="WVZ05966.1"/>
    </source>
</evidence>
<dbReference type="EMBL" id="CP144695">
    <property type="protein sequence ID" value="WVZ05966.1"/>
    <property type="molecule type" value="Genomic_DNA"/>
</dbReference>
<gene>
    <name evidence="1" type="ORF">V8G54_019312</name>
</gene>
<reference evidence="1 2" key="1">
    <citation type="journal article" date="2023" name="Life. Sci Alliance">
        <title>Evolutionary insights into 3D genome organization and epigenetic landscape of Vigna mungo.</title>
        <authorList>
            <person name="Junaid A."/>
            <person name="Singh B."/>
            <person name="Bhatia S."/>
        </authorList>
    </citation>
    <scope>NUCLEOTIDE SEQUENCE [LARGE SCALE GENOMIC DNA]</scope>
    <source>
        <strain evidence="1">Urdbean</strain>
    </source>
</reference>
<dbReference type="Proteomes" id="UP001374535">
    <property type="component" value="Chromosome 6"/>
</dbReference>
<sequence length="114" mass="12829">MTSIPPSILLLFELSPSHTLAFFALFEFFLSNMRHTAKADIFDGFDFRARRNSCITHFVLARELPLAFQKTRTLFFPITCSSDNPTSSSFSTISHCPFPSSLLSGFPNTRLLTS</sequence>
<keyword evidence="2" id="KW-1185">Reference proteome</keyword>
<accession>A0AAQ3NAN3</accession>
<organism evidence="1 2">
    <name type="scientific">Vigna mungo</name>
    <name type="common">Black gram</name>
    <name type="synonym">Phaseolus mungo</name>
    <dbReference type="NCBI Taxonomy" id="3915"/>
    <lineage>
        <taxon>Eukaryota</taxon>
        <taxon>Viridiplantae</taxon>
        <taxon>Streptophyta</taxon>
        <taxon>Embryophyta</taxon>
        <taxon>Tracheophyta</taxon>
        <taxon>Spermatophyta</taxon>
        <taxon>Magnoliopsida</taxon>
        <taxon>eudicotyledons</taxon>
        <taxon>Gunneridae</taxon>
        <taxon>Pentapetalae</taxon>
        <taxon>rosids</taxon>
        <taxon>fabids</taxon>
        <taxon>Fabales</taxon>
        <taxon>Fabaceae</taxon>
        <taxon>Papilionoideae</taxon>
        <taxon>50 kb inversion clade</taxon>
        <taxon>NPAAA clade</taxon>
        <taxon>indigoferoid/millettioid clade</taxon>
        <taxon>Phaseoleae</taxon>
        <taxon>Vigna</taxon>
    </lineage>
</organism>
<protein>
    <submittedName>
        <fullName evidence="1">Uncharacterized protein</fullName>
    </submittedName>
</protein>
<evidence type="ECO:0000313" key="2">
    <source>
        <dbReference type="Proteomes" id="UP001374535"/>
    </source>
</evidence>
<name>A0AAQ3NAN3_VIGMU</name>
<dbReference type="AlphaFoldDB" id="A0AAQ3NAN3"/>